<comment type="function">
    <text evidence="15">Multifunctional enzyme that catalyzes the SAM-dependent methylations of uroporphyrinogen III at position C-2 and C-7 to form precorrin-2 via precorrin-1. Then it catalyzes the NAD-dependent ring dehydrogenation of precorrin-2 to yield sirohydrochlorin. Finally, it catalyzes the ferrochelation of sirohydrochlorin to yield siroheme.</text>
</comment>
<dbReference type="STRING" id="1123510.GCA_000620025_01168"/>
<dbReference type="InterPro" id="IPR035996">
    <property type="entry name" value="4pyrrol_Methylase_sf"/>
</dbReference>
<evidence type="ECO:0000256" key="15">
    <source>
        <dbReference type="HAMAP-Rule" id="MF_01646"/>
    </source>
</evidence>
<dbReference type="InterPro" id="IPR037115">
    <property type="entry name" value="Sirohaem_synt_dimer_dom_sf"/>
</dbReference>
<feature type="binding site" evidence="15">
    <location>
        <begin position="303"/>
        <end position="305"/>
    </location>
    <ligand>
        <name>S-adenosyl-L-methionine</name>
        <dbReference type="ChEBI" id="CHEBI:59789"/>
    </ligand>
</feature>
<dbReference type="CDD" id="cd11642">
    <property type="entry name" value="SUMT"/>
    <property type="match status" value="1"/>
</dbReference>
<dbReference type="EC" id="2.1.1.107" evidence="15"/>
<dbReference type="SUPFAM" id="SSF75615">
    <property type="entry name" value="Siroheme synthase middle domains-like"/>
    <property type="match status" value="1"/>
</dbReference>
<evidence type="ECO:0000256" key="13">
    <source>
        <dbReference type="ARBA" id="ARBA00047561"/>
    </source>
</evidence>
<dbReference type="NCBIfam" id="NF007922">
    <property type="entry name" value="PRK10637.1"/>
    <property type="match status" value="1"/>
</dbReference>
<feature type="binding site" evidence="15">
    <location>
        <position position="227"/>
    </location>
    <ligand>
        <name>S-adenosyl-L-methionine</name>
        <dbReference type="ChEBI" id="CHEBI:59789"/>
    </ligand>
</feature>
<evidence type="ECO:0000256" key="12">
    <source>
        <dbReference type="ARBA" id="ARBA00025705"/>
    </source>
</evidence>
<dbReference type="KEGG" id="zpl:ZBT109_2007"/>
<dbReference type="GO" id="GO:0032259">
    <property type="term" value="P:methylation"/>
    <property type="evidence" value="ECO:0007669"/>
    <property type="project" value="UniProtKB-KW"/>
</dbReference>
<dbReference type="SUPFAM" id="SSF53790">
    <property type="entry name" value="Tetrapyrrole methylase"/>
    <property type="match status" value="1"/>
</dbReference>
<evidence type="ECO:0000256" key="2">
    <source>
        <dbReference type="ARBA" id="ARBA00005879"/>
    </source>
</evidence>
<evidence type="ECO:0000256" key="10">
    <source>
        <dbReference type="ARBA" id="ARBA00023244"/>
    </source>
</evidence>
<gene>
    <name evidence="15" type="primary">cysG</name>
    <name evidence="20" type="ORF">ZBT109_2007</name>
</gene>
<feature type="region of interest" description="Precorrin-2 dehydrogenase / sirohydrochlorin ferrochelatase" evidence="15">
    <location>
        <begin position="1"/>
        <end position="203"/>
    </location>
</feature>
<evidence type="ECO:0000256" key="11">
    <source>
        <dbReference type="ARBA" id="ARBA00023268"/>
    </source>
</evidence>
<evidence type="ECO:0000256" key="14">
    <source>
        <dbReference type="ARBA" id="ARBA00060548"/>
    </source>
</evidence>
<dbReference type="Gene3D" id="3.30.160.110">
    <property type="entry name" value="Siroheme synthase, domain 2"/>
    <property type="match status" value="1"/>
</dbReference>
<feature type="domain" description="Tetrapyrrole methylase" evidence="18">
    <location>
        <begin position="220"/>
        <end position="430"/>
    </location>
</feature>
<evidence type="ECO:0000313" key="20">
    <source>
        <dbReference type="EMBL" id="BBG30753.1"/>
    </source>
</evidence>
<dbReference type="NCBIfam" id="TIGR01469">
    <property type="entry name" value="cobA_cysG_Cterm"/>
    <property type="match status" value="1"/>
</dbReference>
<dbReference type="InterPro" id="IPR014776">
    <property type="entry name" value="4pyrrole_Mease_sub2"/>
</dbReference>
<keyword evidence="6 15" id="KW-0949">S-adenosyl-L-methionine</keyword>
<evidence type="ECO:0000256" key="17">
    <source>
        <dbReference type="RuleBase" id="RU003960"/>
    </source>
</evidence>
<dbReference type="Gene3D" id="3.40.1010.10">
    <property type="entry name" value="Cobalt-precorrin-4 Transmethylase, Domain 1"/>
    <property type="match status" value="1"/>
</dbReference>
<keyword evidence="10 15" id="KW-0627">Porphyrin biosynthesis</keyword>
<comment type="catalytic activity">
    <reaction evidence="15">
        <text>uroporphyrinogen III + 2 S-adenosyl-L-methionine = precorrin-2 + 2 S-adenosyl-L-homocysteine + H(+)</text>
        <dbReference type="Rhea" id="RHEA:32459"/>
        <dbReference type="ChEBI" id="CHEBI:15378"/>
        <dbReference type="ChEBI" id="CHEBI:57308"/>
        <dbReference type="ChEBI" id="CHEBI:57856"/>
        <dbReference type="ChEBI" id="CHEBI:58827"/>
        <dbReference type="ChEBI" id="CHEBI:59789"/>
        <dbReference type="EC" id="2.1.1.107"/>
    </reaction>
</comment>
<evidence type="ECO:0000256" key="4">
    <source>
        <dbReference type="ARBA" id="ARBA00022603"/>
    </source>
</evidence>
<evidence type="ECO:0000259" key="18">
    <source>
        <dbReference type="Pfam" id="PF00590"/>
    </source>
</evidence>
<feature type="domain" description="Sirohaem synthase dimerisation" evidence="19">
    <location>
        <begin position="150"/>
        <end position="207"/>
    </location>
</feature>
<name>A0A348HGK1_9GAMM</name>
<feature type="binding site" evidence="15">
    <location>
        <position position="414"/>
    </location>
    <ligand>
        <name>S-adenosyl-L-methionine</name>
        <dbReference type="ChEBI" id="CHEBI:59789"/>
    </ligand>
</feature>
<dbReference type="InterPro" id="IPR003043">
    <property type="entry name" value="Uropor_MeTrfase_CS"/>
</dbReference>
<dbReference type="InterPro" id="IPR006366">
    <property type="entry name" value="CobA/CysG_C"/>
</dbReference>
<dbReference type="Gene3D" id="1.10.8.210">
    <property type="entry name" value="Sirohaem synthase, dimerisation domain"/>
    <property type="match status" value="1"/>
</dbReference>
<evidence type="ECO:0000256" key="5">
    <source>
        <dbReference type="ARBA" id="ARBA00022679"/>
    </source>
</evidence>
<dbReference type="Pfam" id="PF10414">
    <property type="entry name" value="CysG_dimeriser"/>
    <property type="match status" value="1"/>
</dbReference>
<dbReference type="EC" id="4.99.1.4" evidence="15"/>
<evidence type="ECO:0000256" key="1">
    <source>
        <dbReference type="ARBA" id="ARBA00005010"/>
    </source>
</evidence>
<evidence type="ECO:0000256" key="9">
    <source>
        <dbReference type="ARBA" id="ARBA00023239"/>
    </source>
</evidence>
<feature type="region of interest" description="Uroporphyrinogen-III C-methyltransferase" evidence="15">
    <location>
        <begin position="218"/>
        <end position="474"/>
    </location>
</feature>
<keyword evidence="8 15" id="KW-0520">NAD</keyword>
<dbReference type="GO" id="GO:0009236">
    <property type="term" value="P:cobalamin biosynthetic process"/>
    <property type="evidence" value="ECO:0007669"/>
    <property type="project" value="UniProtKB-UniRule"/>
</dbReference>
<dbReference type="OrthoDB" id="9815856at2"/>
<dbReference type="GO" id="GO:0051266">
    <property type="term" value="F:sirohydrochlorin ferrochelatase activity"/>
    <property type="evidence" value="ECO:0007669"/>
    <property type="project" value="UniProtKB-EC"/>
</dbReference>
<dbReference type="UniPathway" id="UPA00262">
    <property type="reaction ID" value="UER00211"/>
</dbReference>
<dbReference type="Gene3D" id="3.30.950.10">
    <property type="entry name" value="Methyltransferase, Cobalt-precorrin-4 Transmethylase, Domain 2"/>
    <property type="match status" value="1"/>
</dbReference>
<evidence type="ECO:0000256" key="3">
    <source>
        <dbReference type="ARBA" id="ARBA00022573"/>
    </source>
</evidence>
<dbReference type="GO" id="GO:0043115">
    <property type="term" value="F:precorrin-2 dehydrogenase activity"/>
    <property type="evidence" value="ECO:0007669"/>
    <property type="project" value="UniProtKB-UniRule"/>
</dbReference>
<reference evidence="20 21" key="1">
    <citation type="submission" date="2018-09" db="EMBL/GenBank/DDBJ databases">
        <title>Zymobacter palmae IAM14233 (=T109) whole genome analysis.</title>
        <authorList>
            <person name="Yanase H."/>
        </authorList>
    </citation>
    <scope>NUCLEOTIDE SEQUENCE [LARGE SCALE GENOMIC DNA]</scope>
    <source>
        <strain evidence="20 21">IAM14233</strain>
    </source>
</reference>
<dbReference type="EC" id="1.3.1.76" evidence="15"/>
<feature type="binding site" evidence="15">
    <location>
        <begin position="43"/>
        <end position="44"/>
    </location>
    <ligand>
        <name>NAD(+)</name>
        <dbReference type="ChEBI" id="CHEBI:57540"/>
    </ligand>
</feature>
<keyword evidence="21" id="KW-1185">Reference proteome</keyword>
<feature type="binding site" evidence="15">
    <location>
        <position position="385"/>
    </location>
    <ligand>
        <name>S-adenosyl-L-methionine</name>
        <dbReference type="ChEBI" id="CHEBI:59789"/>
    </ligand>
</feature>
<feature type="binding site" evidence="15">
    <location>
        <position position="308"/>
    </location>
    <ligand>
        <name>S-adenosyl-L-methionine</name>
        <dbReference type="ChEBI" id="CHEBI:59789"/>
    </ligand>
</feature>
<keyword evidence="3 15" id="KW-0169">Cobalamin biosynthesis</keyword>
<dbReference type="InterPro" id="IPR012409">
    <property type="entry name" value="Sirohaem_synth"/>
</dbReference>
<keyword evidence="5 15" id="KW-0808">Transferase</keyword>
<dbReference type="InterPro" id="IPR050161">
    <property type="entry name" value="Siro_Cobalamin_biosynth"/>
</dbReference>
<comment type="similarity">
    <text evidence="15">In the N-terminal section; belongs to the precorrin-2 dehydrogenase / sirohydrochlorin ferrochelatase family.</text>
</comment>
<keyword evidence="7 15" id="KW-0560">Oxidoreductase</keyword>
<evidence type="ECO:0000256" key="16">
    <source>
        <dbReference type="PIRSR" id="PIRSR036426-1"/>
    </source>
</evidence>
<dbReference type="SUPFAM" id="SSF51735">
    <property type="entry name" value="NAD(P)-binding Rossmann-fold domains"/>
    <property type="match status" value="1"/>
</dbReference>
<dbReference type="GO" id="GO:0051287">
    <property type="term" value="F:NAD binding"/>
    <property type="evidence" value="ECO:0007669"/>
    <property type="project" value="InterPro"/>
</dbReference>
<comment type="catalytic activity">
    <reaction evidence="15">
        <text>siroheme + 2 H(+) = sirohydrochlorin + Fe(2+)</text>
        <dbReference type="Rhea" id="RHEA:24360"/>
        <dbReference type="ChEBI" id="CHEBI:15378"/>
        <dbReference type="ChEBI" id="CHEBI:29033"/>
        <dbReference type="ChEBI" id="CHEBI:58351"/>
        <dbReference type="ChEBI" id="CHEBI:60052"/>
        <dbReference type="EC" id="4.99.1.4"/>
    </reaction>
</comment>
<dbReference type="GO" id="GO:0019354">
    <property type="term" value="P:siroheme biosynthetic process"/>
    <property type="evidence" value="ECO:0007669"/>
    <property type="project" value="UniProtKB-UniRule"/>
</dbReference>
<comment type="pathway">
    <text evidence="1 15">Porphyrin-containing compound metabolism; siroheme biosynthesis; sirohydrochlorin from precorrin-2: step 1/1.</text>
</comment>
<feature type="active site" description="Proton donor" evidence="15 16">
    <location>
        <position position="272"/>
    </location>
</feature>
<protein>
    <recommendedName>
        <fullName evidence="15">Siroheme synthase</fullName>
    </recommendedName>
    <domain>
        <recommendedName>
            <fullName evidence="15">Uroporphyrinogen-III C-methyltransferase</fullName>
            <shortName evidence="15">Urogen III methylase</shortName>
            <ecNumber evidence="15">2.1.1.107</ecNumber>
        </recommendedName>
        <alternativeName>
            <fullName evidence="15">SUMT</fullName>
        </alternativeName>
        <alternativeName>
            <fullName evidence="15">Uroporphyrinogen III methylase</fullName>
            <shortName evidence="15">UROM</shortName>
        </alternativeName>
    </domain>
    <domain>
        <recommendedName>
            <fullName evidence="15">Precorrin-2 dehydrogenase</fullName>
            <ecNumber evidence="15">1.3.1.76</ecNumber>
        </recommendedName>
    </domain>
    <domain>
        <recommendedName>
            <fullName evidence="15">Sirohydrochlorin ferrochelatase</fullName>
            <ecNumber evidence="15">4.99.1.4</ecNumber>
        </recommendedName>
    </domain>
</protein>
<dbReference type="FunFam" id="3.40.1010.10:FF:000001">
    <property type="entry name" value="Siroheme synthase"/>
    <property type="match status" value="1"/>
</dbReference>
<dbReference type="PROSITE" id="PS00839">
    <property type="entry name" value="SUMT_1"/>
    <property type="match status" value="1"/>
</dbReference>
<dbReference type="RefSeq" id="WP_027704707.1">
    <property type="nucleotide sequence ID" value="NZ_AP018933.1"/>
</dbReference>
<organism evidence="20 21">
    <name type="scientific">Zymobacter palmae</name>
    <dbReference type="NCBI Taxonomy" id="33074"/>
    <lineage>
        <taxon>Bacteria</taxon>
        <taxon>Pseudomonadati</taxon>
        <taxon>Pseudomonadota</taxon>
        <taxon>Gammaproteobacteria</taxon>
        <taxon>Oceanospirillales</taxon>
        <taxon>Halomonadaceae</taxon>
        <taxon>Zymobacter group</taxon>
        <taxon>Zymobacter</taxon>
    </lineage>
</organism>
<comment type="pathway">
    <text evidence="12 15">Porphyrin-containing compound metabolism; siroheme biosynthesis; precorrin-2 from uroporphyrinogen III: step 1/1.</text>
</comment>
<dbReference type="InterPro" id="IPR036291">
    <property type="entry name" value="NAD(P)-bd_dom_sf"/>
</dbReference>
<dbReference type="Pfam" id="PF00590">
    <property type="entry name" value="TP_methylase"/>
    <property type="match status" value="1"/>
</dbReference>
<dbReference type="Proteomes" id="UP000267342">
    <property type="component" value="Chromosome"/>
</dbReference>
<comment type="similarity">
    <text evidence="2 17">Belongs to the precorrin methyltransferase family.</text>
</comment>
<comment type="similarity">
    <text evidence="15">In the C-terminal section; belongs to the precorrin methyltransferase family.</text>
</comment>
<dbReference type="InterPro" id="IPR000878">
    <property type="entry name" value="4pyrrol_Mease"/>
</dbReference>
<keyword evidence="4 15" id="KW-0489">Methyltransferase</keyword>
<dbReference type="InterPro" id="IPR019478">
    <property type="entry name" value="Sirohaem_synthase_dimer_dom"/>
</dbReference>
<feature type="active site" description="Proton acceptor" evidence="15 16">
    <location>
        <position position="250"/>
    </location>
</feature>
<dbReference type="GO" id="GO:0004851">
    <property type="term" value="F:uroporphyrin-III C-methyltransferase activity"/>
    <property type="evidence" value="ECO:0007669"/>
    <property type="project" value="UniProtKB-UniRule"/>
</dbReference>
<dbReference type="NCBIfam" id="TIGR01470">
    <property type="entry name" value="cysG_Nterm"/>
    <property type="match status" value="1"/>
</dbReference>
<evidence type="ECO:0000256" key="8">
    <source>
        <dbReference type="ARBA" id="ARBA00023027"/>
    </source>
</evidence>
<keyword evidence="15" id="KW-0597">Phosphoprotein</keyword>
<dbReference type="AlphaFoldDB" id="A0A348HGK1"/>
<comment type="pathway">
    <text evidence="14 15">Cofactor biosynthesis; adenosylcobalamin biosynthesis; precorrin-2 from uroporphyrinogen III: step 1/1.</text>
</comment>
<feature type="modified residue" description="Phosphoserine" evidence="15">
    <location>
        <position position="128"/>
    </location>
</feature>
<sequence length="474" mass="51773">MAHFPLFADLDGRPVLIVGGGDVAARKVTLLLKAKADILVVAHTLSDEMQAHVTHSELRWIAHDFSPELIDDVFLVIAATNDHALNQTVKEAADARHRLVNVVDAPQHCSFIVPAIIDRDPITIAISSAGKAPVLLRTLRERLESLLPMHLGPMAEIASRWRDRVKQRFSRISDRRRFWEKAFKGDFASAVAQGEEAHAESLLEHALSSPAAVEAPQGEVILVGAGPGDAGLLTLRGLQELQQADVVLFDQLVSADVLELVRRDAQRICTGKRAGCHSMPQDEINQLIVRLARKGQRVVRLKGGDPLIFGRGGEEMQAIRAAGIPYQVVPGITAASAATTYAGIPLTHREHAQNVMFMTGHRCDSTDAPDWQDLARHHQTLAIYMGTVKAAEISAQLIRHGRHASTPVAVISNATRADQKVRLGRLDQLAALAAEAERPALLVIGEVVTLHDELAWFRTPYRLDLQNVPLVNLA</sequence>
<evidence type="ECO:0000256" key="6">
    <source>
        <dbReference type="ARBA" id="ARBA00022691"/>
    </source>
</evidence>
<dbReference type="Gene3D" id="3.40.50.720">
    <property type="entry name" value="NAD(P)-binding Rossmann-like Domain"/>
    <property type="match status" value="1"/>
</dbReference>
<dbReference type="PROSITE" id="PS00840">
    <property type="entry name" value="SUMT_2"/>
    <property type="match status" value="1"/>
</dbReference>
<dbReference type="EMBL" id="AP018933">
    <property type="protein sequence ID" value="BBG30753.1"/>
    <property type="molecule type" value="Genomic_DNA"/>
</dbReference>
<dbReference type="NCBIfam" id="NF004790">
    <property type="entry name" value="PRK06136.1"/>
    <property type="match status" value="1"/>
</dbReference>
<dbReference type="Pfam" id="PF13241">
    <property type="entry name" value="NAD_binding_7"/>
    <property type="match status" value="1"/>
</dbReference>
<accession>A0A348HGK1</accession>
<keyword evidence="9 15" id="KW-0456">Lyase</keyword>
<evidence type="ECO:0000256" key="7">
    <source>
        <dbReference type="ARBA" id="ARBA00023002"/>
    </source>
</evidence>
<dbReference type="InterPro" id="IPR006367">
    <property type="entry name" value="Sirohaem_synthase_N"/>
</dbReference>
<proteinExistence type="inferred from homology"/>
<comment type="catalytic activity">
    <reaction evidence="13 15">
        <text>precorrin-2 + NAD(+) = sirohydrochlorin + NADH + 2 H(+)</text>
        <dbReference type="Rhea" id="RHEA:15613"/>
        <dbReference type="ChEBI" id="CHEBI:15378"/>
        <dbReference type="ChEBI" id="CHEBI:57540"/>
        <dbReference type="ChEBI" id="CHEBI:57945"/>
        <dbReference type="ChEBI" id="CHEBI:58351"/>
        <dbReference type="ChEBI" id="CHEBI:58827"/>
        <dbReference type="EC" id="1.3.1.76"/>
    </reaction>
</comment>
<dbReference type="PANTHER" id="PTHR45790">
    <property type="entry name" value="SIROHEME SYNTHASE-RELATED"/>
    <property type="match status" value="1"/>
</dbReference>
<comment type="pathway">
    <text evidence="15">Cofactor biosynthesis; adenosylcobalamin biosynthesis; sirohydrochlorin from precorrin-2: step 1/1.</text>
</comment>
<dbReference type="HAMAP" id="MF_01646">
    <property type="entry name" value="Siroheme_synth"/>
    <property type="match status" value="1"/>
</dbReference>
<keyword evidence="11 15" id="KW-0511">Multifunctional enzyme</keyword>
<evidence type="ECO:0000259" key="19">
    <source>
        <dbReference type="Pfam" id="PF10414"/>
    </source>
</evidence>
<feature type="binding site" evidence="15">
    <location>
        <begin position="22"/>
        <end position="23"/>
    </location>
    <ligand>
        <name>NAD(+)</name>
        <dbReference type="ChEBI" id="CHEBI:57540"/>
    </ligand>
</feature>
<dbReference type="InterPro" id="IPR014777">
    <property type="entry name" value="4pyrrole_Mease_sub1"/>
</dbReference>
<feature type="binding site" evidence="15">
    <location>
        <begin position="333"/>
        <end position="334"/>
    </location>
    <ligand>
        <name>S-adenosyl-L-methionine</name>
        <dbReference type="ChEBI" id="CHEBI:59789"/>
    </ligand>
</feature>
<dbReference type="PANTHER" id="PTHR45790:SF1">
    <property type="entry name" value="SIROHEME SYNTHASE"/>
    <property type="match status" value="1"/>
</dbReference>
<dbReference type="FunFam" id="3.30.950.10:FF:000001">
    <property type="entry name" value="Siroheme synthase"/>
    <property type="match status" value="1"/>
</dbReference>
<comment type="pathway">
    <text evidence="15">Porphyrin-containing compound metabolism; siroheme biosynthesis; siroheme from sirohydrochlorin: step 1/1.</text>
</comment>
<dbReference type="UniPathway" id="UPA00148">
    <property type="reaction ID" value="UER00211"/>
</dbReference>
<evidence type="ECO:0000313" key="21">
    <source>
        <dbReference type="Proteomes" id="UP000267342"/>
    </source>
</evidence>
<dbReference type="PIRSF" id="PIRSF036426">
    <property type="entry name" value="Sirohaem_synth"/>
    <property type="match status" value="1"/>
</dbReference>